<protein>
    <submittedName>
        <fullName evidence="1">Uncharacterized protein</fullName>
    </submittedName>
</protein>
<dbReference type="OrthoDB" id="1990337at2759"/>
<organism evidence="1 2">
    <name type="scientific">Mucuna pruriens</name>
    <name type="common">Velvet bean</name>
    <name type="synonym">Dolichos pruriens</name>
    <dbReference type="NCBI Taxonomy" id="157652"/>
    <lineage>
        <taxon>Eukaryota</taxon>
        <taxon>Viridiplantae</taxon>
        <taxon>Streptophyta</taxon>
        <taxon>Embryophyta</taxon>
        <taxon>Tracheophyta</taxon>
        <taxon>Spermatophyta</taxon>
        <taxon>Magnoliopsida</taxon>
        <taxon>eudicotyledons</taxon>
        <taxon>Gunneridae</taxon>
        <taxon>Pentapetalae</taxon>
        <taxon>rosids</taxon>
        <taxon>fabids</taxon>
        <taxon>Fabales</taxon>
        <taxon>Fabaceae</taxon>
        <taxon>Papilionoideae</taxon>
        <taxon>50 kb inversion clade</taxon>
        <taxon>NPAAA clade</taxon>
        <taxon>indigoferoid/millettioid clade</taxon>
        <taxon>Phaseoleae</taxon>
        <taxon>Mucuna</taxon>
    </lineage>
</organism>
<dbReference type="EMBL" id="QJKJ01007726">
    <property type="protein sequence ID" value="RDX82130.1"/>
    <property type="molecule type" value="Genomic_DNA"/>
</dbReference>
<evidence type="ECO:0000313" key="1">
    <source>
        <dbReference type="EMBL" id="RDX82130.1"/>
    </source>
</evidence>
<accession>A0A371FVE1</accession>
<evidence type="ECO:0000313" key="2">
    <source>
        <dbReference type="Proteomes" id="UP000257109"/>
    </source>
</evidence>
<sequence>MGGNLSGTLPFFVPLRRNNLSALAANLEAYIVAPRLAAPCCLYETSSPCAPLLRIEPESVARRNCDATNFKSSAFRAKASTSVRVWTVLVEMGSSSPQKSPALRYSELKKPVLPPFVVMVNSLPRIMKSISSTGSPSRTM</sequence>
<feature type="non-terminal residue" evidence="1">
    <location>
        <position position="1"/>
    </location>
</feature>
<dbReference type="AlphaFoldDB" id="A0A371FVE1"/>
<proteinExistence type="predicted"/>
<comment type="caution">
    <text evidence="1">The sequence shown here is derived from an EMBL/GenBank/DDBJ whole genome shotgun (WGS) entry which is preliminary data.</text>
</comment>
<gene>
    <name evidence="1" type="ORF">CR513_37119</name>
</gene>
<keyword evidence="2" id="KW-1185">Reference proteome</keyword>
<dbReference type="Proteomes" id="UP000257109">
    <property type="component" value="Unassembled WGS sequence"/>
</dbReference>
<name>A0A371FVE1_MUCPR</name>
<reference evidence="1" key="1">
    <citation type="submission" date="2018-05" db="EMBL/GenBank/DDBJ databases">
        <title>Draft genome of Mucuna pruriens seed.</title>
        <authorList>
            <person name="Nnadi N.E."/>
            <person name="Vos R."/>
            <person name="Hasami M.H."/>
            <person name="Devisetty U.K."/>
            <person name="Aguiy J.C."/>
        </authorList>
    </citation>
    <scope>NUCLEOTIDE SEQUENCE [LARGE SCALE GENOMIC DNA]</scope>
    <source>
        <strain evidence="1">JCA_2017</strain>
    </source>
</reference>